<dbReference type="PANTHER" id="PTHR36573">
    <property type="entry name" value="INTERMEMBRANE PHOSPHOLIPID TRANSPORT SYSTEM BINDING PROTEIN MLAC"/>
    <property type="match status" value="1"/>
</dbReference>
<sequence length="212" mass="24415">MFKFKNFLYICCLFIFSFSAWSQKVNQANPNEMIKGISVNLFSKIKSNQVQIKSNPNTLKNIVRTELLPYVNVTYSAYKALGPKLRQTTKEERKRYVNAFSNYLVTQFAQILTQYNKQKVKIINSPVPSNKSITKVLAVISDANSPKINIYFVLRWNPKFKKWEAFDMIAEGISLISTKQNEWSGLIRNKGINGLIQFLNSQAKANIKLTKK</sequence>
<dbReference type="EMBL" id="CP022355">
    <property type="protein sequence ID" value="ASK77945.1"/>
    <property type="molecule type" value="Genomic_DNA"/>
</dbReference>
<dbReference type="KEGG" id="pmai:CF386_02240"/>
<dbReference type="RefSeq" id="WP_089072855.1">
    <property type="nucleotide sequence ID" value="NZ_CBCSAM010000005.1"/>
</dbReference>
<protein>
    <submittedName>
        <fullName evidence="2">Toluene tolerance protein</fullName>
    </submittedName>
</protein>
<dbReference type="InterPro" id="IPR008869">
    <property type="entry name" value="MlaC/ttg2D"/>
</dbReference>
<dbReference type="OrthoDB" id="9787053at2"/>
<organism evidence="2 3">
    <name type="scientific">Paraphotobacterium marinum</name>
    <dbReference type="NCBI Taxonomy" id="1755811"/>
    <lineage>
        <taxon>Bacteria</taxon>
        <taxon>Pseudomonadati</taxon>
        <taxon>Pseudomonadota</taxon>
        <taxon>Gammaproteobacteria</taxon>
        <taxon>Vibrionales</taxon>
        <taxon>Vibrionaceae</taxon>
        <taxon>Paraphotobacterium</taxon>
    </lineage>
</organism>
<reference evidence="2 3" key="1">
    <citation type="journal article" date="2016" name="Int. J. Syst. Evol. Microbiol.">
        <title>Paraphotobacterium marinum gen. nov., sp. nov., a member of the family Vibrionaceae, isolated from surface seawater.</title>
        <authorList>
            <person name="Huang Z."/>
            <person name="Dong C."/>
            <person name="Shao Z."/>
        </authorList>
    </citation>
    <scope>NUCLEOTIDE SEQUENCE [LARGE SCALE GENOMIC DNA]</scope>
    <source>
        <strain evidence="2 3">NSCS20N07D</strain>
    </source>
</reference>
<dbReference type="Pfam" id="PF05494">
    <property type="entry name" value="MlaC"/>
    <property type="match status" value="1"/>
</dbReference>
<keyword evidence="1" id="KW-0732">Signal</keyword>
<feature type="chain" id="PRO_5012758817" evidence="1">
    <location>
        <begin position="23"/>
        <end position="212"/>
    </location>
</feature>
<dbReference type="Gene3D" id="3.10.450.710">
    <property type="entry name" value="Tgt2/MlaC"/>
    <property type="match status" value="1"/>
</dbReference>
<keyword evidence="3" id="KW-1185">Reference proteome</keyword>
<dbReference type="PANTHER" id="PTHR36573:SF1">
    <property type="entry name" value="INTERMEMBRANE PHOSPHOLIPID TRANSPORT SYSTEM BINDING PROTEIN MLAC"/>
    <property type="match status" value="1"/>
</dbReference>
<accession>A0A220VC78</accession>
<feature type="signal peptide" evidence="1">
    <location>
        <begin position="1"/>
        <end position="22"/>
    </location>
</feature>
<evidence type="ECO:0000313" key="3">
    <source>
        <dbReference type="Proteomes" id="UP000242175"/>
    </source>
</evidence>
<evidence type="ECO:0000256" key="1">
    <source>
        <dbReference type="SAM" id="SignalP"/>
    </source>
</evidence>
<dbReference type="InterPro" id="IPR042245">
    <property type="entry name" value="Tgt2/MlaC_sf"/>
</dbReference>
<name>A0A220VC78_9GAMM</name>
<proteinExistence type="predicted"/>
<dbReference type="Proteomes" id="UP000242175">
    <property type="component" value="Chromosome large"/>
</dbReference>
<dbReference type="PIRSF" id="PIRSF004649">
    <property type="entry name" value="MlaC"/>
    <property type="match status" value="1"/>
</dbReference>
<evidence type="ECO:0000313" key="2">
    <source>
        <dbReference type="EMBL" id="ASK77945.1"/>
    </source>
</evidence>
<dbReference type="AlphaFoldDB" id="A0A220VC78"/>
<gene>
    <name evidence="2" type="ORF">CF386_02240</name>
</gene>